<feature type="compositionally biased region" description="Low complexity" evidence="9">
    <location>
        <begin position="682"/>
        <end position="695"/>
    </location>
</feature>
<evidence type="ECO:0000256" key="7">
    <source>
        <dbReference type="ARBA" id="ARBA00023242"/>
    </source>
</evidence>
<dbReference type="PROSITE" id="PS50102">
    <property type="entry name" value="RRM"/>
    <property type="match status" value="1"/>
</dbReference>
<dbReference type="GO" id="GO:0003723">
    <property type="term" value="F:RNA binding"/>
    <property type="evidence" value="ECO:0007669"/>
    <property type="project" value="UniProtKB-UniRule"/>
</dbReference>
<feature type="compositionally biased region" description="Acidic residues" evidence="9">
    <location>
        <begin position="452"/>
        <end position="467"/>
    </location>
</feature>
<accession>A0A7M7KPL9</accession>
<evidence type="ECO:0000256" key="6">
    <source>
        <dbReference type="ARBA" id="ARBA00023163"/>
    </source>
</evidence>
<dbReference type="Pfam" id="PF00076">
    <property type="entry name" value="RRM_1"/>
    <property type="match status" value="1"/>
</dbReference>
<sequence length="959" mass="106426">MTATVDFRRSDHEREVAPAARGRDESLCLSELMDEILENDAGILDQANDFMHLLPGVDDMGNMASFHLDPFSVFEEEDIEPVFASLGDDSSQTREDLVDIESVDSLEEPTAASGCVSNPGNENEYFEVRSGCARTMGVLPHHYGKMKLRLRDDAEVATLKRKKRNRIVSDDESSRLKHSVLMEPEGASFLQLSPVQSGNSTITELPAFLSSGAHSTDEKQAKKSSRKSLHKRNRTRRILDTPPSSPIKWQGAHAATSLLDISPQLGKTPVKMYPSCADSAASNNSQFTNIGSPKSVDRNNTSKTNNISSSDNKNKNDNNTKSNNNNENSNSISCSNRDGGKKKKSHSIPPALSDSNTNSSLTCTKVSSLSPTESAPKLRLDGLLVSPYRETTSKQKVVPRSLVEKLKAAAQKASARQSILLQVPTSKAAEISLVALDHDYCFQKKAAQADQDNLEPEPMDVESDEEQSPVRIEVLPDLSLAKRQRRDETQSMAVNGSLEQEQEQPCKQEPAEVALQQPTPRSLLKVNQHMPTAVQMVTLQQSDQTPGEVMIPAQSEDGSMVLASNQGIWTIDDGMAFVSHGVNHNEQLVNFVKEEEVMATALSEGGSSDSSVESLYRERKSHEGNEAALVNEIIEDDHEGPQWNDEKARGLNKSLRRDPNNNRNGNSGSDACSYRRRRRRSGSATSNSSFTSSDSARSRSRSIEDCCGCSGSAGNSRQRGDQSYRKRSLSRDGCRRCRCPSPDYTVGSHAHRQRSLEVNEREAYATAVWENRNTNTQRPPLQPKRERKNIWCMDAPRQSAEPSAPYQKRSQTLTAMQEALEKIRKGGDRKIIYVGKIPEGTTRVQVREWFSRFGKIAEVSLHFRDAGENYGFVTFERAKDAYQAVERGNDDPELPKFQLCFGGRRQFCGQQWSDLDSQPEKDYLRDAKGELVKKDDDFDSLLKSLKGAPLSGARRKCGR</sequence>
<feature type="region of interest" description="Disordered" evidence="9">
    <location>
        <begin position="209"/>
        <end position="249"/>
    </location>
</feature>
<keyword evidence="6" id="KW-0804">Transcription</keyword>
<feature type="compositionally biased region" description="Polar residues" evidence="9">
    <location>
        <begin position="353"/>
        <end position="373"/>
    </location>
</feature>
<dbReference type="CTD" id="6345"/>
<feature type="region of interest" description="Disordered" evidence="9">
    <location>
        <begin position="449"/>
        <end position="468"/>
    </location>
</feature>
<protein>
    <recommendedName>
        <fullName evidence="10">RRM domain-containing protein</fullName>
    </recommendedName>
</protein>
<dbReference type="EnsemblMetazoa" id="XM_022814317">
    <property type="protein sequence ID" value="XP_022670052"/>
    <property type="gene ID" value="LOC111253978"/>
</dbReference>
<keyword evidence="3 8" id="KW-0694">RNA-binding</keyword>
<evidence type="ECO:0000256" key="5">
    <source>
        <dbReference type="ARBA" id="ARBA00023159"/>
    </source>
</evidence>
<dbReference type="InterPro" id="IPR012677">
    <property type="entry name" value="Nucleotide-bd_a/b_plait_sf"/>
</dbReference>
<dbReference type="Proteomes" id="UP000594260">
    <property type="component" value="Unplaced"/>
</dbReference>
<comment type="subcellular location">
    <subcellularLocation>
        <location evidence="1">Nucleus</location>
    </subcellularLocation>
</comment>
<feature type="domain" description="RRM" evidence="10">
    <location>
        <begin position="830"/>
        <end position="905"/>
    </location>
</feature>
<reference evidence="11" key="1">
    <citation type="submission" date="2021-01" db="UniProtKB">
        <authorList>
            <consortium name="EnsemblMetazoa"/>
        </authorList>
    </citation>
    <scope>IDENTIFICATION</scope>
</reference>
<evidence type="ECO:0000256" key="1">
    <source>
        <dbReference type="ARBA" id="ARBA00004123"/>
    </source>
</evidence>
<evidence type="ECO:0000256" key="8">
    <source>
        <dbReference type="PROSITE-ProRule" id="PRU00176"/>
    </source>
</evidence>
<dbReference type="EnsemblMetazoa" id="XM_022814315">
    <property type="protein sequence ID" value="XP_022670050"/>
    <property type="gene ID" value="LOC111253978"/>
</dbReference>
<evidence type="ECO:0000256" key="3">
    <source>
        <dbReference type="ARBA" id="ARBA00022884"/>
    </source>
</evidence>
<dbReference type="RefSeq" id="XP_022670050.1">
    <property type="nucleotide sequence ID" value="XM_022814315.1"/>
</dbReference>
<organism evidence="11 12">
    <name type="scientific">Varroa destructor</name>
    <name type="common">Honeybee mite</name>
    <dbReference type="NCBI Taxonomy" id="109461"/>
    <lineage>
        <taxon>Eukaryota</taxon>
        <taxon>Metazoa</taxon>
        <taxon>Ecdysozoa</taxon>
        <taxon>Arthropoda</taxon>
        <taxon>Chelicerata</taxon>
        <taxon>Arachnida</taxon>
        <taxon>Acari</taxon>
        <taxon>Parasitiformes</taxon>
        <taxon>Mesostigmata</taxon>
        <taxon>Gamasina</taxon>
        <taxon>Dermanyssoidea</taxon>
        <taxon>Varroidae</taxon>
        <taxon>Varroa</taxon>
    </lineage>
</organism>
<dbReference type="GeneID" id="111253978"/>
<dbReference type="InterPro" id="IPR034605">
    <property type="entry name" value="PGC-1"/>
</dbReference>
<evidence type="ECO:0000313" key="11">
    <source>
        <dbReference type="EnsemblMetazoa" id="XP_022670050"/>
    </source>
</evidence>
<dbReference type="RefSeq" id="XP_022670049.1">
    <property type="nucleotide sequence ID" value="XM_022814314.1"/>
</dbReference>
<evidence type="ECO:0000259" key="10">
    <source>
        <dbReference type="PROSITE" id="PS50102"/>
    </source>
</evidence>
<dbReference type="KEGG" id="vde:111253978"/>
<dbReference type="SUPFAM" id="SSF54928">
    <property type="entry name" value="RNA-binding domain, RBD"/>
    <property type="match status" value="1"/>
</dbReference>
<dbReference type="InParanoid" id="A0A7M7KPL9"/>
<dbReference type="AlphaFoldDB" id="A0A7M7KPL9"/>
<dbReference type="GO" id="GO:0005634">
    <property type="term" value="C:nucleus"/>
    <property type="evidence" value="ECO:0007669"/>
    <property type="project" value="UniProtKB-SubCell"/>
</dbReference>
<dbReference type="GO" id="GO:0003712">
    <property type="term" value="F:transcription coregulator activity"/>
    <property type="evidence" value="ECO:0007669"/>
    <property type="project" value="InterPro"/>
</dbReference>
<dbReference type="OrthoDB" id="10047851at2759"/>
<dbReference type="InterPro" id="IPR000504">
    <property type="entry name" value="RRM_dom"/>
</dbReference>
<feature type="compositionally biased region" description="Low complexity" evidence="9">
    <location>
        <begin position="299"/>
        <end position="311"/>
    </location>
</feature>
<evidence type="ECO:0000256" key="9">
    <source>
        <dbReference type="SAM" id="MobiDB-lite"/>
    </source>
</evidence>
<evidence type="ECO:0000256" key="4">
    <source>
        <dbReference type="ARBA" id="ARBA00023015"/>
    </source>
</evidence>
<evidence type="ECO:0000313" key="12">
    <source>
        <dbReference type="Proteomes" id="UP000594260"/>
    </source>
</evidence>
<dbReference type="RefSeq" id="XP_022670052.1">
    <property type="nucleotide sequence ID" value="XM_022814317.1"/>
</dbReference>
<feature type="region of interest" description="Disordered" evidence="9">
    <location>
        <begin position="602"/>
        <end position="623"/>
    </location>
</feature>
<dbReference type="EnsemblMetazoa" id="XM_022814316">
    <property type="protein sequence ID" value="XP_022670051"/>
    <property type="gene ID" value="LOC111253978"/>
</dbReference>
<dbReference type="GO" id="GO:0045944">
    <property type="term" value="P:positive regulation of transcription by RNA polymerase II"/>
    <property type="evidence" value="ECO:0007669"/>
    <property type="project" value="TreeGrafter"/>
</dbReference>
<proteinExistence type="predicted"/>
<evidence type="ECO:0000256" key="2">
    <source>
        <dbReference type="ARBA" id="ARBA00022553"/>
    </source>
</evidence>
<feature type="region of interest" description="Disordered" evidence="9">
    <location>
        <begin position="279"/>
        <end position="374"/>
    </location>
</feature>
<dbReference type="InterPro" id="IPR035979">
    <property type="entry name" value="RBD_domain_sf"/>
</dbReference>
<feature type="compositionally biased region" description="Low complexity" evidence="9">
    <location>
        <begin position="603"/>
        <end position="614"/>
    </location>
</feature>
<dbReference type="SMART" id="SM00360">
    <property type="entry name" value="RRM"/>
    <property type="match status" value="1"/>
</dbReference>
<keyword evidence="5" id="KW-0010">Activator</keyword>
<dbReference type="PANTHER" id="PTHR15528">
    <property type="entry name" value="PEROXISOME PROLIFERATOR ACTIVATED RECEPTOR GAMMA COACTIVATOR 1 PGC-1 -RELATED"/>
    <property type="match status" value="1"/>
</dbReference>
<feature type="compositionally biased region" description="Basic residues" evidence="9">
    <location>
        <begin position="222"/>
        <end position="236"/>
    </location>
</feature>
<dbReference type="RefSeq" id="XP_022670051.1">
    <property type="nucleotide sequence ID" value="XM_022814316.1"/>
</dbReference>
<feature type="compositionally biased region" description="Low complexity" evidence="9">
    <location>
        <begin position="319"/>
        <end position="336"/>
    </location>
</feature>
<feature type="region of interest" description="Disordered" evidence="9">
    <location>
        <begin position="652"/>
        <end position="697"/>
    </location>
</feature>
<keyword evidence="2" id="KW-0597">Phosphoprotein</keyword>
<keyword evidence="12" id="KW-1185">Reference proteome</keyword>
<name>A0A7M7KPL9_VARDE</name>
<dbReference type="Gene3D" id="3.30.70.330">
    <property type="match status" value="1"/>
</dbReference>
<keyword evidence="4" id="KW-0805">Transcription regulation</keyword>
<dbReference type="EnsemblMetazoa" id="XM_022814314">
    <property type="protein sequence ID" value="XP_022670049"/>
    <property type="gene ID" value="LOC111253978"/>
</dbReference>
<keyword evidence="7" id="KW-0539">Nucleus</keyword>
<feature type="compositionally biased region" description="Polar residues" evidence="9">
    <location>
        <begin position="280"/>
        <end position="292"/>
    </location>
</feature>
<dbReference type="PANTHER" id="PTHR15528:SF11">
    <property type="entry name" value="FI18188P1"/>
    <property type="match status" value="1"/>
</dbReference>